<dbReference type="AlphaFoldDB" id="A0A0F6SKA0"/>
<evidence type="ECO:0000313" key="2">
    <source>
        <dbReference type="EMBL" id="AKF15968.1"/>
    </source>
</evidence>
<sequence>MFKFLRRRPATPDPVMGQPVASASDAERDRLRAFSTDFDAQPFAEPDDDEHELWKAGKLVPWYITGLLDAGHHVGPSVDIACGAQEPAVDRWEAGSLYPSWEQTVALARLLGVRVRTLTHPDAEPRHHEKRPTHGIKGLAILSFEPAAVHAVTGQDSLR</sequence>
<organism evidence="2">
    <name type="scientific">Rhodococcus hoagii</name>
    <name type="common">Corynebacterium equii</name>
    <dbReference type="NCBI Taxonomy" id="43767"/>
    <lineage>
        <taxon>Bacteria</taxon>
        <taxon>Bacillati</taxon>
        <taxon>Actinomycetota</taxon>
        <taxon>Actinomycetes</taxon>
        <taxon>Mycobacteriales</taxon>
        <taxon>Nocardiaceae</taxon>
        <taxon>Prescottella</taxon>
    </lineage>
</organism>
<reference evidence="2" key="1">
    <citation type="journal article" date="2015" name="Infect. Immun.">
        <title>An Invertron-Like Linear Plasmid Mediates Intracellular Survival and Virulence in Bovine Isolates of Rhodococcus equi.</title>
        <authorList>
            <person name="Valero-Rello A."/>
            <person name="Hapeshi A."/>
            <person name="Anastasi E."/>
            <person name="Alvarez S."/>
            <person name="Scortti M."/>
            <person name="Meijer W.G."/>
            <person name="MacArthur I."/>
            <person name="Vazquez-Boland J.A."/>
        </authorList>
    </citation>
    <scope>NUCLEOTIDE SEQUENCE</scope>
    <source>
        <strain evidence="3">PAM1571</strain>
        <strain evidence="2">PAM2012</strain>
        <plasmid evidence="3">pVAPN1571</plasmid>
        <plasmid evidence="2">pVAPN2012</plasmid>
    </source>
</reference>
<name>A0A0F6SKA0_RHOHA</name>
<accession>A0A0F6SKA0</accession>
<evidence type="ECO:0000313" key="3">
    <source>
        <dbReference type="EMBL" id="AKG90468.1"/>
    </source>
</evidence>
<dbReference type="RefSeq" id="WP_172685819.1">
    <property type="nucleotide sequence ID" value="NZ_AP024182.1"/>
</dbReference>
<geneLocation type="plasmid" evidence="2">
    <name>pVAPN2012</name>
</geneLocation>
<protein>
    <submittedName>
        <fullName evidence="2">Uncharacterized protein</fullName>
    </submittedName>
</protein>
<gene>
    <name evidence="2" type="ORF">pVAPN2012_0090</name>
    <name evidence="3" type="ORF">pVAPN_0090</name>
</gene>
<dbReference type="EMBL" id="KP851975">
    <property type="protein sequence ID" value="AKF15968.1"/>
    <property type="molecule type" value="Genomic_DNA"/>
</dbReference>
<evidence type="ECO:0000256" key="1">
    <source>
        <dbReference type="SAM" id="MobiDB-lite"/>
    </source>
</evidence>
<dbReference type="EMBL" id="KF439868">
    <property type="protein sequence ID" value="AKG90468.1"/>
    <property type="molecule type" value="Genomic_DNA"/>
</dbReference>
<proteinExistence type="predicted"/>
<geneLocation type="plasmid" evidence="3">
    <name>pVAPN1571</name>
</geneLocation>
<keyword evidence="2" id="KW-0614">Plasmid</keyword>
<feature type="region of interest" description="Disordered" evidence="1">
    <location>
        <begin position="1"/>
        <end position="26"/>
    </location>
</feature>